<accession>A0A1G2SZP3</accession>
<evidence type="ECO:0000256" key="7">
    <source>
        <dbReference type="ARBA" id="ARBA00038897"/>
    </source>
</evidence>
<dbReference type="GO" id="GO:0071949">
    <property type="term" value="F:FAD binding"/>
    <property type="evidence" value="ECO:0007669"/>
    <property type="project" value="InterPro"/>
</dbReference>
<keyword evidence="4" id="KW-0274">FAD</keyword>
<dbReference type="InterPro" id="IPR006094">
    <property type="entry name" value="Oxid_FAD_bind_N"/>
</dbReference>
<dbReference type="InterPro" id="IPR016169">
    <property type="entry name" value="FAD-bd_PCMH_sub2"/>
</dbReference>
<dbReference type="PROSITE" id="PS51387">
    <property type="entry name" value="FAD_PCMH"/>
    <property type="match status" value="1"/>
</dbReference>
<dbReference type="GO" id="GO:0004458">
    <property type="term" value="F:D-lactate dehydrogenase (cytochrome) activity"/>
    <property type="evidence" value="ECO:0007669"/>
    <property type="project" value="UniProtKB-EC"/>
</dbReference>
<evidence type="ECO:0000259" key="8">
    <source>
        <dbReference type="PROSITE" id="PS51387"/>
    </source>
</evidence>
<evidence type="ECO:0000313" key="9">
    <source>
        <dbReference type="EMBL" id="OHA90475.1"/>
    </source>
</evidence>
<proteinExistence type="inferred from homology"/>
<dbReference type="EMBL" id="MHVH01000005">
    <property type="protein sequence ID" value="OHA90475.1"/>
    <property type="molecule type" value="Genomic_DNA"/>
</dbReference>
<dbReference type="Gene3D" id="3.30.465.10">
    <property type="match status" value="1"/>
</dbReference>
<dbReference type="InterPro" id="IPR036318">
    <property type="entry name" value="FAD-bd_PCMH-like_sf"/>
</dbReference>
<evidence type="ECO:0000256" key="4">
    <source>
        <dbReference type="ARBA" id="ARBA00022827"/>
    </source>
</evidence>
<evidence type="ECO:0000313" key="10">
    <source>
        <dbReference type="Proteomes" id="UP000178107"/>
    </source>
</evidence>
<gene>
    <name evidence="9" type="ORF">A2838_01775</name>
</gene>
<evidence type="ECO:0000256" key="6">
    <source>
        <dbReference type="ARBA" id="ARBA00023002"/>
    </source>
</evidence>
<dbReference type="EC" id="1.1.2.4" evidence="7"/>
<comment type="similarity">
    <text evidence="2">Belongs to the FAD-binding oxidoreductase/transferase type 4 family.</text>
</comment>
<reference evidence="9 10" key="1">
    <citation type="journal article" date="2016" name="Nat. Commun.">
        <title>Thousands of microbial genomes shed light on interconnected biogeochemical processes in an aquifer system.</title>
        <authorList>
            <person name="Anantharaman K."/>
            <person name="Brown C.T."/>
            <person name="Hug L.A."/>
            <person name="Sharon I."/>
            <person name="Castelle C.J."/>
            <person name="Probst A.J."/>
            <person name="Thomas B.C."/>
            <person name="Singh A."/>
            <person name="Wilkins M.J."/>
            <person name="Karaoz U."/>
            <person name="Brodie E.L."/>
            <person name="Williams K.H."/>
            <person name="Hubbard S.S."/>
            <person name="Banfield J.F."/>
        </authorList>
    </citation>
    <scope>NUCLEOTIDE SEQUENCE [LARGE SCALE GENOMIC DNA]</scope>
</reference>
<dbReference type="Proteomes" id="UP000178107">
    <property type="component" value="Unassembled WGS sequence"/>
</dbReference>
<dbReference type="PANTHER" id="PTHR11748:SF111">
    <property type="entry name" value="D-LACTATE DEHYDROGENASE, MITOCHONDRIAL-RELATED"/>
    <property type="match status" value="1"/>
</dbReference>
<evidence type="ECO:0000256" key="5">
    <source>
        <dbReference type="ARBA" id="ARBA00022946"/>
    </source>
</evidence>
<dbReference type="SUPFAM" id="SSF56176">
    <property type="entry name" value="FAD-binding/transporter-associated domain-like"/>
    <property type="match status" value="1"/>
</dbReference>
<feature type="domain" description="FAD-binding PCMH-type" evidence="8">
    <location>
        <begin position="32"/>
        <end position="270"/>
    </location>
</feature>
<evidence type="ECO:0000256" key="2">
    <source>
        <dbReference type="ARBA" id="ARBA00008000"/>
    </source>
</evidence>
<protein>
    <recommendedName>
        <fullName evidence="7">D-lactate dehydrogenase (cytochrome)</fullName>
        <ecNumber evidence="7">1.1.2.4</ecNumber>
    </recommendedName>
</protein>
<name>A0A1G2SZP3_9BACT</name>
<sequence length="552" mass="62457">MILADALRHVFKGEVIDDDEVLETYSRDASLFKVRPKLVVYPKDAADLAALVQFVHEHKSIGPEVSLTIRAAGSDMSGGPLGESIVADVTKHMNRIGEIHRQGLCITEPGAFYRDFEKKTLEKKLILPCYPASKNLCALGGMIANNCAGEKTLRYGKMEDYVVSSKYIFSDGHEYEVKPLSKAELEIKMAQGDFEGNLYTQLFELLENNKEAIRQAKPNVSKNSAGYYLWNIYPEPVEGLEGMFDLNKLLTGAQGTLGIMTEATVQLVSVEKASELFVIFIHDLTHLPKLINAILPTKPDSIESYDDATMKLAVRFFPEMLKSMKPKHFFSLIWSFVPEAFMILKGGIPKLILLVEYSGSSKAEVDNKMEKLEEIIHPFKLVSRKTLSEEESEKYWTVRRESFNLLRKHIHGARTAPFVDDVVVRPEDMAEFLPKMKLILDEYKLNYTIAGHAGNGNFHIIPLMNMKNKMNVAIIKEAGERIYNLVREYKGSITGEHNDGIVRTPYLNKMYSPEILELFKKVKHIFDPLNIFNPGKKVNGTIEYLESHIALE</sequence>
<dbReference type="Pfam" id="PF02913">
    <property type="entry name" value="FAD-oxidase_C"/>
    <property type="match status" value="1"/>
</dbReference>
<dbReference type="InterPro" id="IPR016166">
    <property type="entry name" value="FAD-bd_PCMH"/>
</dbReference>
<dbReference type="Pfam" id="PF01565">
    <property type="entry name" value="FAD_binding_4"/>
    <property type="match status" value="1"/>
</dbReference>
<comment type="caution">
    <text evidence="9">The sequence shown here is derived from an EMBL/GenBank/DDBJ whole genome shotgun (WGS) entry which is preliminary data.</text>
</comment>
<dbReference type="AlphaFoldDB" id="A0A1G2SZP3"/>
<evidence type="ECO:0000256" key="1">
    <source>
        <dbReference type="ARBA" id="ARBA00001974"/>
    </source>
</evidence>
<dbReference type="PANTHER" id="PTHR11748">
    <property type="entry name" value="D-LACTATE DEHYDROGENASE"/>
    <property type="match status" value="1"/>
</dbReference>
<keyword evidence="6" id="KW-0560">Oxidoreductase</keyword>
<dbReference type="Gene3D" id="3.30.70.2740">
    <property type="match status" value="1"/>
</dbReference>
<dbReference type="SUPFAM" id="SSF55103">
    <property type="entry name" value="FAD-linked oxidases, C-terminal domain"/>
    <property type="match status" value="1"/>
</dbReference>
<keyword evidence="3" id="KW-0285">Flavoprotein</keyword>
<dbReference type="InterPro" id="IPR016164">
    <property type="entry name" value="FAD-linked_Oxase-like_C"/>
</dbReference>
<dbReference type="GO" id="GO:0008720">
    <property type="term" value="F:D-lactate dehydrogenase (NAD+) activity"/>
    <property type="evidence" value="ECO:0007669"/>
    <property type="project" value="TreeGrafter"/>
</dbReference>
<organism evidence="9 10">
    <name type="scientific">Candidatus Zambryskibacteria bacterium RIFCSPHIGHO2_01_FULL_46_25</name>
    <dbReference type="NCBI Taxonomy" id="1802738"/>
    <lineage>
        <taxon>Bacteria</taxon>
        <taxon>Candidatus Zambryskiibacteriota</taxon>
    </lineage>
</organism>
<evidence type="ECO:0000256" key="3">
    <source>
        <dbReference type="ARBA" id="ARBA00022630"/>
    </source>
</evidence>
<comment type="cofactor">
    <cofactor evidence="1">
        <name>FAD</name>
        <dbReference type="ChEBI" id="CHEBI:57692"/>
    </cofactor>
</comment>
<dbReference type="InterPro" id="IPR016171">
    <property type="entry name" value="Vanillyl_alc_oxidase_C-sub2"/>
</dbReference>
<dbReference type="GO" id="GO:1903457">
    <property type="term" value="P:lactate catabolic process"/>
    <property type="evidence" value="ECO:0007669"/>
    <property type="project" value="TreeGrafter"/>
</dbReference>
<keyword evidence="5" id="KW-0809">Transit peptide</keyword>
<dbReference type="Gene3D" id="1.10.45.10">
    <property type="entry name" value="Vanillyl-alcohol Oxidase, Chain A, domain 4"/>
    <property type="match status" value="1"/>
</dbReference>
<dbReference type="InterPro" id="IPR004113">
    <property type="entry name" value="FAD-bd_oxidored_4_C"/>
</dbReference>